<comment type="caution">
    <text evidence="2">The sequence shown here is derived from an EMBL/GenBank/DDBJ whole genome shotgun (WGS) entry which is preliminary data.</text>
</comment>
<reference evidence="2 3" key="1">
    <citation type="journal article" date="2019" name="Nat. Ecol. Evol.">
        <title>Megaphylogeny resolves global patterns of mushroom evolution.</title>
        <authorList>
            <person name="Varga T."/>
            <person name="Krizsan K."/>
            <person name="Foldi C."/>
            <person name="Dima B."/>
            <person name="Sanchez-Garcia M."/>
            <person name="Sanchez-Ramirez S."/>
            <person name="Szollosi G.J."/>
            <person name="Szarkandi J.G."/>
            <person name="Papp V."/>
            <person name="Albert L."/>
            <person name="Andreopoulos W."/>
            <person name="Angelini C."/>
            <person name="Antonin V."/>
            <person name="Barry K.W."/>
            <person name="Bougher N.L."/>
            <person name="Buchanan P."/>
            <person name="Buyck B."/>
            <person name="Bense V."/>
            <person name="Catcheside P."/>
            <person name="Chovatia M."/>
            <person name="Cooper J."/>
            <person name="Damon W."/>
            <person name="Desjardin D."/>
            <person name="Finy P."/>
            <person name="Geml J."/>
            <person name="Haridas S."/>
            <person name="Hughes K."/>
            <person name="Justo A."/>
            <person name="Karasinski D."/>
            <person name="Kautmanova I."/>
            <person name="Kiss B."/>
            <person name="Kocsube S."/>
            <person name="Kotiranta H."/>
            <person name="LaButti K.M."/>
            <person name="Lechner B.E."/>
            <person name="Liimatainen K."/>
            <person name="Lipzen A."/>
            <person name="Lukacs Z."/>
            <person name="Mihaltcheva S."/>
            <person name="Morgado L.N."/>
            <person name="Niskanen T."/>
            <person name="Noordeloos M.E."/>
            <person name="Ohm R.A."/>
            <person name="Ortiz-Santana B."/>
            <person name="Ovrebo C."/>
            <person name="Racz N."/>
            <person name="Riley R."/>
            <person name="Savchenko A."/>
            <person name="Shiryaev A."/>
            <person name="Soop K."/>
            <person name="Spirin V."/>
            <person name="Szebenyi C."/>
            <person name="Tomsovsky M."/>
            <person name="Tulloss R.E."/>
            <person name="Uehling J."/>
            <person name="Grigoriev I.V."/>
            <person name="Vagvolgyi C."/>
            <person name="Papp T."/>
            <person name="Martin F.M."/>
            <person name="Miettinen O."/>
            <person name="Hibbett D.S."/>
            <person name="Nagy L.G."/>
        </authorList>
    </citation>
    <scope>NUCLEOTIDE SEQUENCE [LARGE SCALE GENOMIC DNA]</scope>
    <source>
        <strain evidence="2 3">FP101781</strain>
    </source>
</reference>
<gene>
    <name evidence="2" type="ORF">FA13DRAFT_70098</name>
</gene>
<feature type="compositionally biased region" description="Polar residues" evidence="1">
    <location>
        <begin position="568"/>
        <end position="578"/>
    </location>
</feature>
<feature type="compositionally biased region" description="Low complexity" evidence="1">
    <location>
        <begin position="121"/>
        <end position="132"/>
    </location>
</feature>
<feature type="compositionally biased region" description="Polar residues" evidence="1">
    <location>
        <begin position="595"/>
        <end position="610"/>
    </location>
</feature>
<feature type="compositionally biased region" description="Low complexity" evidence="1">
    <location>
        <begin position="19"/>
        <end position="31"/>
    </location>
</feature>
<feature type="compositionally biased region" description="Basic and acidic residues" evidence="1">
    <location>
        <begin position="613"/>
        <end position="624"/>
    </location>
</feature>
<feature type="compositionally biased region" description="Basic and acidic residues" evidence="1">
    <location>
        <begin position="544"/>
        <end position="559"/>
    </location>
</feature>
<feature type="compositionally biased region" description="Polar residues" evidence="1">
    <location>
        <begin position="193"/>
        <end position="206"/>
    </location>
</feature>
<feature type="compositionally biased region" description="Polar residues" evidence="1">
    <location>
        <begin position="1"/>
        <end position="11"/>
    </location>
</feature>
<feature type="compositionally biased region" description="Low complexity" evidence="1">
    <location>
        <begin position="74"/>
        <end position="85"/>
    </location>
</feature>
<dbReference type="OrthoDB" id="3071684at2759"/>
<feature type="compositionally biased region" description="Acidic residues" evidence="1">
    <location>
        <begin position="294"/>
        <end position="314"/>
    </location>
</feature>
<organism evidence="2 3">
    <name type="scientific">Coprinellus micaceus</name>
    <name type="common">Glistening ink-cap mushroom</name>
    <name type="synonym">Coprinus micaceus</name>
    <dbReference type="NCBI Taxonomy" id="71717"/>
    <lineage>
        <taxon>Eukaryota</taxon>
        <taxon>Fungi</taxon>
        <taxon>Dikarya</taxon>
        <taxon>Basidiomycota</taxon>
        <taxon>Agaricomycotina</taxon>
        <taxon>Agaricomycetes</taxon>
        <taxon>Agaricomycetidae</taxon>
        <taxon>Agaricales</taxon>
        <taxon>Agaricineae</taxon>
        <taxon>Psathyrellaceae</taxon>
        <taxon>Coprinellus</taxon>
    </lineage>
</organism>
<evidence type="ECO:0000256" key="1">
    <source>
        <dbReference type="SAM" id="MobiDB-lite"/>
    </source>
</evidence>
<proteinExistence type="predicted"/>
<feature type="compositionally biased region" description="Polar residues" evidence="1">
    <location>
        <begin position="399"/>
        <end position="418"/>
    </location>
</feature>
<dbReference type="AlphaFoldDB" id="A0A4Y7TJM5"/>
<feature type="compositionally biased region" description="Polar residues" evidence="1">
    <location>
        <begin position="425"/>
        <end position="436"/>
    </location>
</feature>
<feature type="compositionally biased region" description="Basic residues" evidence="1">
    <location>
        <begin position="678"/>
        <end position="689"/>
    </location>
</feature>
<dbReference type="EMBL" id="QPFP01000010">
    <property type="protein sequence ID" value="TEB34158.1"/>
    <property type="molecule type" value="Genomic_DNA"/>
</dbReference>
<feature type="region of interest" description="Disordered" evidence="1">
    <location>
        <begin position="114"/>
        <end position="689"/>
    </location>
</feature>
<feature type="compositionally biased region" description="Basic and acidic residues" evidence="1">
    <location>
        <begin position="581"/>
        <end position="593"/>
    </location>
</feature>
<dbReference type="Proteomes" id="UP000298030">
    <property type="component" value="Unassembled WGS sequence"/>
</dbReference>
<sequence>MAALDNDSTPTKRALGRASPPKFASSTSSSPVKEEAKSSWSNSSPSKPSNVFGGPKNISTPDLSASSLGKPIVSPGSSSTATTPTKKFTPVWKRTIPDYPAPVFGYAAGMVADPFAKPNASSTSVSSSPSKSNETPKVTKVLTEKERKKLEKEEKKKAKEEEKQRKKLVKRGIAVPPTTGNASAAATPVRQPASVSANKPSPSQLPYLNPTPPRVGAPGEYSKAYAHGQLQHQHLMARGGVIGYGQGQQTSSQQSTPTRQIQVRGQPVQASASGTPPSGAVTRYSMPLAKQESSTEEDEEAEGDDEDDESDQDVEQAYQYEGSDYSEETSEQEYAVPMSRKAREQKQREEEERQYQEYLAQQQRAKEKAKKAGGSSPGRYQGGYERPSPTSRHGHVKSRSSASDGFVVVSQSQPSGRNGSRPAHSRTQSYHTNYSNSEDDWEQLQSYEASPEKFKATPTPKSRAKGKGRRYQEPSEEEEEEEDEEEEEEEEAQSAEEELRRRYMAKRKWERAQAKAQAEAEAQKQAEAEAQAREQARGSRHRREASERETVRKFQREPEYEYEADPRVQNSTAKQSMQGRGMREKVQDIDWGRQEQPQDQNAPRKYQQQLKYDGGDDDGRGREKTKVKRRASLKELFRSRSKSRSRYAEPEEEEEEDYSRQKVSSSPTKKPSQPTRTLVKKGSRKVMVQ</sequence>
<feature type="compositionally biased region" description="Basic and acidic residues" evidence="1">
    <location>
        <begin position="341"/>
        <end position="355"/>
    </location>
</feature>
<accession>A0A4Y7TJM5</accession>
<name>A0A4Y7TJM5_COPMI</name>
<keyword evidence="3" id="KW-1185">Reference proteome</keyword>
<feature type="compositionally biased region" description="Low complexity" evidence="1">
    <location>
        <begin position="38"/>
        <end position="50"/>
    </location>
</feature>
<feature type="compositionally biased region" description="Basic and acidic residues" evidence="1">
    <location>
        <begin position="521"/>
        <end position="537"/>
    </location>
</feature>
<evidence type="ECO:0000313" key="2">
    <source>
        <dbReference type="EMBL" id="TEB34158.1"/>
    </source>
</evidence>
<feature type="compositionally biased region" description="Acidic residues" evidence="1">
    <location>
        <begin position="474"/>
        <end position="496"/>
    </location>
</feature>
<feature type="compositionally biased region" description="Polar residues" evidence="1">
    <location>
        <begin position="57"/>
        <end position="67"/>
    </location>
</feature>
<feature type="compositionally biased region" description="Low complexity" evidence="1">
    <location>
        <begin position="662"/>
        <end position="677"/>
    </location>
</feature>
<dbReference type="STRING" id="71717.A0A4Y7TJM5"/>
<feature type="compositionally biased region" description="Basic and acidic residues" evidence="1">
    <location>
        <begin position="142"/>
        <end position="164"/>
    </location>
</feature>
<feature type="compositionally biased region" description="Low complexity" evidence="1">
    <location>
        <begin position="247"/>
        <end position="262"/>
    </location>
</feature>
<feature type="region of interest" description="Disordered" evidence="1">
    <location>
        <begin position="1"/>
        <end position="93"/>
    </location>
</feature>
<evidence type="ECO:0000313" key="3">
    <source>
        <dbReference type="Proteomes" id="UP000298030"/>
    </source>
</evidence>
<protein>
    <submittedName>
        <fullName evidence="2">Uncharacterized protein</fullName>
    </submittedName>
</protein>